<sequence length="893" mass="97689">MSDAGGSALPFHLDPSTAKQMAALQATSLAKAANRSAPGGTSAAYFGGMSTNQSNSLSAPHDSHPFAPLPDLQAPNPHMNPPQPPQQPTNAAMQQEYAKQRKRSWLTGLANLMAQRGMPLPPQLTGVPFPPNYDPANMPWKSLEVSSTDLGFIRLAGKDIDLYRLWGLVTGNGGGQAVTQKGLWQSVRQTLDLPETMSSPNSIEPQLVVAILERYYTALIGPFEEAYRKNLMEQQQRARQQGNMNQRPGMVGIPGQNITLPGGNPSAVGVMPPTNHAMDGPLHGQLHIPQMPFQPPNMMGVGGGMATNGANHPAMNGAPMAKLVSGGYPPMPGVGPNGTADIEHDMENRKRKMQEAVESDAKREAQTYQTLAVQPPENVVTRTILQPSRRKIAYVPLAQELETMGGRNLDFIQNEWHRLASRPLRHSDEWGHVDIDALTLSLRSRISTELSYSLTTFALLTLARNQHSQQHGQREREGGFPIMQAPDLLDEAVDLIEDLAFSGVEDDENLEDDGPLVTHKDLVNTLMEDGSKPFAALQLGPGGKDPEHGPRQRQADIILTAVSIIRNISQGDEHSAQYLAKHEKLLHVLVRLCSLAPRSKSSGPVPLSPALSLSDLIALRKDLVHMVVNFGVFIGLLPTPVPSKQMQRTIRRAYAVMASFVVDPSETVSPFQYILQTGIQLTQPQPKPPAPPSLANQALEALARFTLSDDNRRAVAMSVPTAWLWTTFEALVHRLPVTDHDFHAIMREPWIGYVERLVLCLYAIAFLAPPELKERAKRNSTLGFSKIVLRLLKKFVLHTPVDSRNTFAFLVGRAIELLKLVDDAGDSFDPGNAAMPLLSFGMGYGEHGDNRVERGLGMLCAYQEDVTLGLMMHSELLDAALFSELESLVRVGR</sequence>
<evidence type="ECO:0000256" key="1">
    <source>
        <dbReference type="SAM" id="MobiDB-lite"/>
    </source>
</evidence>
<dbReference type="CDD" id="cd16100">
    <property type="entry name" value="ARID"/>
    <property type="match status" value="1"/>
</dbReference>
<dbReference type="GO" id="GO:0003677">
    <property type="term" value="F:DNA binding"/>
    <property type="evidence" value="ECO:0007669"/>
    <property type="project" value="InterPro"/>
</dbReference>
<dbReference type="PROSITE" id="PS51011">
    <property type="entry name" value="ARID"/>
    <property type="match status" value="1"/>
</dbReference>
<dbReference type="EMBL" id="LR725911">
    <property type="protein sequence ID" value="VWO96783.1"/>
    <property type="molecule type" value="Genomic_DNA"/>
</dbReference>
<organism evidence="3">
    <name type="scientific">Ganoderma boninense</name>
    <dbReference type="NCBI Taxonomy" id="34458"/>
    <lineage>
        <taxon>Eukaryota</taxon>
        <taxon>Fungi</taxon>
        <taxon>Dikarya</taxon>
        <taxon>Basidiomycota</taxon>
        <taxon>Agaricomycotina</taxon>
        <taxon>Agaricomycetes</taxon>
        <taxon>Polyporales</taxon>
        <taxon>Polyporaceae</taxon>
        <taxon>Ganoderma</taxon>
    </lineage>
</organism>
<dbReference type="Gene3D" id="1.10.150.60">
    <property type="entry name" value="ARID DNA-binding domain"/>
    <property type="match status" value="1"/>
</dbReference>
<feature type="compositionally biased region" description="Pro residues" evidence="1">
    <location>
        <begin position="78"/>
        <end position="87"/>
    </location>
</feature>
<name>A0A5K1JX73_9APHY</name>
<feature type="domain" description="ARID" evidence="2">
    <location>
        <begin position="99"/>
        <end position="228"/>
    </location>
</feature>
<reference evidence="3" key="1">
    <citation type="submission" date="2019-10" db="EMBL/GenBank/DDBJ databases">
        <authorList>
            <person name="Nor Muhammad N."/>
        </authorList>
    </citation>
    <scope>NUCLEOTIDE SEQUENCE</scope>
</reference>
<dbReference type="InterPro" id="IPR001606">
    <property type="entry name" value="ARID_dom"/>
</dbReference>
<dbReference type="SUPFAM" id="SSF46774">
    <property type="entry name" value="ARID-like"/>
    <property type="match status" value="1"/>
</dbReference>
<dbReference type="AlphaFoldDB" id="A0A5K1JX73"/>
<accession>A0A5K1JX73</accession>
<evidence type="ECO:0000259" key="2">
    <source>
        <dbReference type="PROSITE" id="PS51011"/>
    </source>
</evidence>
<dbReference type="Pfam" id="PF01388">
    <property type="entry name" value="ARID"/>
    <property type="match status" value="1"/>
</dbReference>
<gene>
    <name evidence="3" type="primary">I1RPU1</name>
</gene>
<protein>
    <submittedName>
        <fullName evidence="3">ARID domain-containing protein</fullName>
    </submittedName>
</protein>
<dbReference type="SMART" id="SM01014">
    <property type="entry name" value="ARID"/>
    <property type="match status" value="1"/>
</dbReference>
<proteinExistence type="predicted"/>
<dbReference type="InterPro" id="IPR036431">
    <property type="entry name" value="ARID_dom_sf"/>
</dbReference>
<feature type="region of interest" description="Disordered" evidence="1">
    <location>
        <begin position="53"/>
        <end position="100"/>
    </location>
</feature>
<evidence type="ECO:0000313" key="3">
    <source>
        <dbReference type="EMBL" id="VWO96783.1"/>
    </source>
</evidence>